<evidence type="ECO:0000256" key="4">
    <source>
        <dbReference type="PROSITE-ProRule" id="PRU00335"/>
    </source>
</evidence>
<name>A0ABV7BS01_9PROT</name>
<dbReference type="PANTHER" id="PTHR30055:SF223">
    <property type="entry name" value="HTH-TYPE TRANSCRIPTIONAL REGULATOR UIDR"/>
    <property type="match status" value="1"/>
</dbReference>
<sequence length="200" mass="22145">MPTRRRRKEARPGEIVEAGLAEFGARGFAAARMEDVARRAQVAKGTVFLYFPTKEALFEAVAARATPLQDDLLAQIESEQGSSLDLLRALLSRLYAAMARPETVALMRIMIMEGQRFPAILESWHRVSVQRAQVMLERIVERGIAAGEIRPGALTALPMVLAGPAVMAALWRITFDPLQPLPIEQFRDAHLDLVTRAFGP</sequence>
<gene>
    <name evidence="6" type="ORF">ACFOD3_11325</name>
</gene>
<dbReference type="Pfam" id="PF16859">
    <property type="entry name" value="TetR_C_11"/>
    <property type="match status" value="1"/>
</dbReference>
<evidence type="ECO:0000256" key="3">
    <source>
        <dbReference type="ARBA" id="ARBA00023163"/>
    </source>
</evidence>
<evidence type="ECO:0000256" key="2">
    <source>
        <dbReference type="ARBA" id="ARBA00023125"/>
    </source>
</evidence>
<keyword evidence="3" id="KW-0804">Transcription</keyword>
<dbReference type="PANTHER" id="PTHR30055">
    <property type="entry name" value="HTH-TYPE TRANSCRIPTIONAL REGULATOR RUTR"/>
    <property type="match status" value="1"/>
</dbReference>
<reference evidence="7" key="1">
    <citation type="journal article" date="2019" name="Int. J. Syst. Evol. Microbiol.">
        <title>The Global Catalogue of Microorganisms (GCM) 10K type strain sequencing project: providing services to taxonomists for standard genome sequencing and annotation.</title>
        <authorList>
            <consortium name="The Broad Institute Genomics Platform"/>
            <consortium name="The Broad Institute Genome Sequencing Center for Infectious Disease"/>
            <person name="Wu L."/>
            <person name="Ma J."/>
        </authorList>
    </citation>
    <scope>NUCLEOTIDE SEQUENCE [LARGE SCALE GENOMIC DNA]</scope>
    <source>
        <strain evidence="7">CGMCC 1.16855</strain>
    </source>
</reference>
<dbReference type="PROSITE" id="PS50977">
    <property type="entry name" value="HTH_TETR_2"/>
    <property type="match status" value="1"/>
</dbReference>
<evidence type="ECO:0000256" key="1">
    <source>
        <dbReference type="ARBA" id="ARBA00023015"/>
    </source>
</evidence>
<organism evidence="6 7">
    <name type="scientific">Falsiroseomonas tokyonensis</name>
    <dbReference type="NCBI Taxonomy" id="430521"/>
    <lineage>
        <taxon>Bacteria</taxon>
        <taxon>Pseudomonadati</taxon>
        <taxon>Pseudomonadota</taxon>
        <taxon>Alphaproteobacteria</taxon>
        <taxon>Acetobacterales</taxon>
        <taxon>Roseomonadaceae</taxon>
        <taxon>Falsiroseomonas</taxon>
    </lineage>
</organism>
<dbReference type="Pfam" id="PF00440">
    <property type="entry name" value="TetR_N"/>
    <property type="match status" value="1"/>
</dbReference>
<comment type="caution">
    <text evidence="6">The sequence shown here is derived from an EMBL/GenBank/DDBJ whole genome shotgun (WGS) entry which is preliminary data.</text>
</comment>
<dbReference type="EMBL" id="JBHRSB010000003">
    <property type="protein sequence ID" value="MFC3000487.1"/>
    <property type="molecule type" value="Genomic_DNA"/>
</dbReference>
<proteinExistence type="predicted"/>
<accession>A0ABV7BS01</accession>
<dbReference type="InterPro" id="IPR011075">
    <property type="entry name" value="TetR_C"/>
</dbReference>
<keyword evidence="1" id="KW-0805">Transcription regulation</keyword>
<evidence type="ECO:0000313" key="6">
    <source>
        <dbReference type="EMBL" id="MFC3000487.1"/>
    </source>
</evidence>
<feature type="domain" description="HTH tetR-type" evidence="5">
    <location>
        <begin position="9"/>
        <end position="69"/>
    </location>
</feature>
<evidence type="ECO:0000313" key="7">
    <source>
        <dbReference type="Proteomes" id="UP001595420"/>
    </source>
</evidence>
<dbReference type="InterPro" id="IPR050109">
    <property type="entry name" value="HTH-type_TetR-like_transc_reg"/>
</dbReference>
<keyword evidence="2 4" id="KW-0238">DNA-binding</keyword>
<protein>
    <submittedName>
        <fullName evidence="6">TetR/AcrR family transcriptional regulator</fullName>
    </submittedName>
</protein>
<evidence type="ECO:0000259" key="5">
    <source>
        <dbReference type="PROSITE" id="PS50977"/>
    </source>
</evidence>
<keyword evidence="7" id="KW-1185">Reference proteome</keyword>
<dbReference type="Proteomes" id="UP001595420">
    <property type="component" value="Unassembled WGS sequence"/>
</dbReference>
<dbReference type="InterPro" id="IPR001647">
    <property type="entry name" value="HTH_TetR"/>
</dbReference>
<dbReference type="RefSeq" id="WP_216836580.1">
    <property type="nucleotide sequence ID" value="NZ_JAFNJS010000003.1"/>
</dbReference>
<feature type="DNA-binding region" description="H-T-H motif" evidence="4">
    <location>
        <begin position="32"/>
        <end position="51"/>
    </location>
</feature>